<dbReference type="GO" id="GO:0006508">
    <property type="term" value="P:proteolysis"/>
    <property type="evidence" value="ECO:0007669"/>
    <property type="project" value="InterPro"/>
</dbReference>
<dbReference type="PANTHER" id="PTHR48104">
    <property type="entry name" value="METACASPASE-4"/>
    <property type="match status" value="1"/>
</dbReference>
<dbReference type="Gene3D" id="3.40.50.12660">
    <property type="match status" value="1"/>
</dbReference>
<sequence length="436" mass="49590">MKTREKHEQRSKLCCLLCVCVYISFLLVAWLVKKTSFQTMDGRNRTRARRKGVPFPSNITTTRCLVSTRMNSSKRVEEHTFTCSGCRREFILAKIPNAYRCYSCERVSSSSSSVSEQSTKDLRSFKRDHQPNSYNSNTNGSLPRRLSPSPSVSFSFSSPTHKRAVICGVSYGKRKFKLQGTINDVKNMKNLLLDIFKFPNECIRVLSEEKNDPNLMPTKKNILDSLNWLVSDCKSEGSLVFYFSGHGLQQPEEQKGDETDGLDETICPVDFLREGMITDNEINSIIVQPLKEGVKLHAIIDACHSGTTLDLVYMWKKEKGIWQCKENRSPHSKEKQTNGGVAICLSACDDAQVAADTAAFEGNYNGIMTYFFCKIIRAHPQITYGSLLEKIHEELGQIHQSRFSNRFLQRIFHRKIDQDPILSSSKKIDIDTTFTL</sequence>
<dbReference type="KEGG" id="vra:106775336"/>
<keyword evidence="5" id="KW-1185">Reference proteome</keyword>
<keyword evidence="3" id="KW-0472">Membrane</keyword>
<feature type="compositionally biased region" description="Polar residues" evidence="2">
    <location>
        <begin position="131"/>
        <end position="140"/>
    </location>
</feature>
<dbReference type="InterPro" id="IPR029030">
    <property type="entry name" value="Caspase-like_dom_sf"/>
</dbReference>
<comment type="similarity">
    <text evidence="1">Belongs to the peptidase C14B family.</text>
</comment>
<evidence type="ECO:0000256" key="1">
    <source>
        <dbReference type="ARBA" id="ARBA00009005"/>
    </source>
</evidence>
<dbReference type="AlphaFoldDB" id="A0A1S3VI20"/>
<dbReference type="GO" id="GO:0004197">
    <property type="term" value="F:cysteine-type endopeptidase activity"/>
    <property type="evidence" value="ECO:0007669"/>
    <property type="project" value="InterPro"/>
</dbReference>
<feature type="compositionally biased region" description="Basic and acidic residues" evidence="2">
    <location>
        <begin position="118"/>
        <end position="130"/>
    </location>
</feature>
<feature type="domain" description="Peptidase C14 caspase" evidence="4">
    <location>
        <begin position="162"/>
        <end position="423"/>
    </location>
</feature>
<reference evidence="6" key="2">
    <citation type="submission" date="2025-08" db="UniProtKB">
        <authorList>
            <consortium name="RefSeq"/>
        </authorList>
    </citation>
    <scope>IDENTIFICATION</scope>
    <source>
        <tissue evidence="6">Leaf</tissue>
    </source>
</reference>
<dbReference type="RefSeq" id="XP_014517930.1">
    <property type="nucleotide sequence ID" value="XM_014662444.2"/>
</dbReference>
<accession>A0A1S3VI20</accession>
<dbReference type="GO" id="GO:0005737">
    <property type="term" value="C:cytoplasm"/>
    <property type="evidence" value="ECO:0007669"/>
    <property type="project" value="TreeGrafter"/>
</dbReference>
<dbReference type="GeneID" id="106775336"/>
<dbReference type="STRING" id="3916.A0A1S3VI20"/>
<gene>
    <name evidence="6" type="primary">LOC106775336</name>
</gene>
<protein>
    <submittedName>
        <fullName evidence="6">Metacaspase-3 isoform X1</fullName>
    </submittedName>
</protein>
<feature type="region of interest" description="Disordered" evidence="2">
    <location>
        <begin position="118"/>
        <end position="146"/>
    </location>
</feature>
<name>A0A1S3VI20_VIGRR</name>
<dbReference type="InterPro" id="IPR050452">
    <property type="entry name" value="Metacaspase"/>
</dbReference>
<proteinExistence type="inferred from homology"/>
<dbReference type="Pfam" id="PF00656">
    <property type="entry name" value="Peptidase_C14"/>
    <property type="match status" value="1"/>
</dbReference>
<organism evidence="5 6">
    <name type="scientific">Vigna radiata var. radiata</name>
    <name type="common">Mung bean</name>
    <name type="synonym">Phaseolus aureus</name>
    <dbReference type="NCBI Taxonomy" id="3916"/>
    <lineage>
        <taxon>Eukaryota</taxon>
        <taxon>Viridiplantae</taxon>
        <taxon>Streptophyta</taxon>
        <taxon>Embryophyta</taxon>
        <taxon>Tracheophyta</taxon>
        <taxon>Spermatophyta</taxon>
        <taxon>Magnoliopsida</taxon>
        <taxon>eudicotyledons</taxon>
        <taxon>Gunneridae</taxon>
        <taxon>Pentapetalae</taxon>
        <taxon>rosids</taxon>
        <taxon>fabids</taxon>
        <taxon>Fabales</taxon>
        <taxon>Fabaceae</taxon>
        <taxon>Papilionoideae</taxon>
        <taxon>50 kb inversion clade</taxon>
        <taxon>NPAAA clade</taxon>
        <taxon>indigoferoid/millettioid clade</taxon>
        <taxon>Phaseoleae</taxon>
        <taxon>Vigna</taxon>
    </lineage>
</organism>
<evidence type="ECO:0000313" key="5">
    <source>
        <dbReference type="Proteomes" id="UP000087766"/>
    </source>
</evidence>
<keyword evidence="3" id="KW-0812">Transmembrane</keyword>
<feature type="transmembrane region" description="Helical" evidence="3">
    <location>
        <begin position="12"/>
        <end position="32"/>
    </location>
</feature>
<evidence type="ECO:0000256" key="2">
    <source>
        <dbReference type="SAM" id="MobiDB-lite"/>
    </source>
</evidence>
<dbReference type="SUPFAM" id="SSF52129">
    <property type="entry name" value="Caspase-like"/>
    <property type="match status" value="1"/>
</dbReference>
<reference evidence="5" key="1">
    <citation type="journal article" date="2014" name="Nat. Commun.">
        <title>Genome sequence of mungbean and insights into evolution within Vigna species.</title>
        <authorList>
            <person name="Kang Y.J."/>
            <person name="Kim S.K."/>
            <person name="Kim M.Y."/>
            <person name="Lestari P."/>
            <person name="Kim K.H."/>
            <person name="Ha B.K."/>
            <person name="Jun T.H."/>
            <person name="Hwang W.J."/>
            <person name="Lee T."/>
            <person name="Lee J."/>
            <person name="Shim S."/>
            <person name="Yoon M.Y."/>
            <person name="Jang Y.E."/>
            <person name="Han K.S."/>
            <person name="Taeprayoon P."/>
            <person name="Yoon N."/>
            <person name="Somta P."/>
            <person name="Tanya P."/>
            <person name="Kim K.S."/>
            <person name="Gwag J.G."/>
            <person name="Moon J.K."/>
            <person name="Lee Y.H."/>
            <person name="Park B.S."/>
            <person name="Bombarely A."/>
            <person name="Doyle J.J."/>
            <person name="Jackson S.A."/>
            <person name="Schafleitner R."/>
            <person name="Srinives P."/>
            <person name="Varshney R.K."/>
            <person name="Lee S.H."/>
        </authorList>
    </citation>
    <scope>NUCLEOTIDE SEQUENCE [LARGE SCALE GENOMIC DNA]</scope>
    <source>
        <strain evidence="5">cv. VC1973A</strain>
    </source>
</reference>
<evidence type="ECO:0000256" key="3">
    <source>
        <dbReference type="SAM" id="Phobius"/>
    </source>
</evidence>
<keyword evidence="3" id="KW-1133">Transmembrane helix</keyword>
<dbReference type="InterPro" id="IPR011600">
    <property type="entry name" value="Pept_C14_caspase"/>
</dbReference>
<dbReference type="Proteomes" id="UP000087766">
    <property type="component" value="Chromosome 10"/>
</dbReference>
<evidence type="ECO:0000259" key="4">
    <source>
        <dbReference type="Pfam" id="PF00656"/>
    </source>
</evidence>
<dbReference type="OrthoDB" id="3223806at2759"/>
<evidence type="ECO:0000313" key="6">
    <source>
        <dbReference type="RefSeq" id="XP_014517930.1"/>
    </source>
</evidence>
<dbReference type="PANTHER" id="PTHR48104:SF2">
    <property type="entry name" value="METACASPASE-1-LIKE ISOFORM X1"/>
    <property type="match status" value="1"/>
</dbReference>